<comment type="caution">
    <text evidence="5">The sequence shown here is derived from an EMBL/GenBank/DDBJ whole genome shotgun (WGS) entry which is preliminary data.</text>
</comment>
<accession>A0A927HH67</accession>
<evidence type="ECO:0000256" key="3">
    <source>
        <dbReference type="SAM" id="SignalP"/>
    </source>
</evidence>
<evidence type="ECO:0000259" key="4">
    <source>
        <dbReference type="Pfam" id="PF13458"/>
    </source>
</evidence>
<reference evidence="5" key="1">
    <citation type="submission" date="2020-08" db="EMBL/GenBank/DDBJ databases">
        <title>Sulfitobacter aestuariivivens sp. nov., isolated from a tidal flat.</title>
        <authorList>
            <person name="Park S."/>
            <person name="Yoon J.-H."/>
        </authorList>
    </citation>
    <scope>NUCLEOTIDE SEQUENCE</scope>
    <source>
        <strain evidence="5">TSTF-M16</strain>
    </source>
</reference>
<dbReference type="InterPro" id="IPR028082">
    <property type="entry name" value="Peripla_BP_I"/>
</dbReference>
<name>A0A927HH67_9RHOB</name>
<dbReference type="Gene3D" id="3.40.50.2300">
    <property type="match status" value="2"/>
</dbReference>
<keyword evidence="6" id="KW-1185">Reference proteome</keyword>
<dbReference type="EMBL" id="JACTAG010000002">
    <property type="protein sequence ID" value="MBD3664960.1"/>
    <property type="molecule type" value="Genomic_DNA"/>
</dbReference>
<evidence type="ECO:0000256" key="2">
    <source>
        <dbReference type="ARBA" id="ARBA00022729"/>
    </source>
</evidence>
<feature type="domain" description="Leucine-binding protein" evidence="4">
    <location>
        <begin position="34"/>
        <end position="380"/>
    </location>
</feature>
<comment type="similarity">
    <text evidence="1">Belongs to the leucine-binding protein family.</text>
</comment>
<organism evidence="5 6">
    <name type="scientific">Sulfitobacter aestuariivivens</name>
    <dbReference type="NCBI Taxonomy" id="2766981"/>
    <lineage>
        <taxon>Bacteria</taxon>
        <taxon>Pseudomonadati</taxon>
        <taxon>Pseudomonadota</taxon>
        <taxon>Alphaproteobacteria</taxon>
        <taxon>Rhodobacterales</taxon>
        <taxon>Roseobacteraceae</taxon>
        <taxon>Sulfitobacter</taxon>
    </lineage>
</organism>
<dbReference type="InterPro" id="IPR028081">
    <property type="entry name" value="Leu-bd"/>
</dbReference>
<dbReference type="PANTHER" id="PTHR47235">
    <property type="entry name" value="BLR6548 PROTEIN"/>
    <property type="match status" value="1"/>
</dbReference>
<protein>
    <submittedName>
        <fullName evidence="5">ABC transporter substrate-binding protein</fullName>
    </submittedName>
</protein>
<dbReference type="CDD" id="cd06343">
    <property type="entry name" value="PBP1_ABC_ligand_binding-like"/>
    <property type="match status" value="1"/>
</dbReference>
<dbReference type="PANTHER" id="PTHR47235:SF1">
    <property type="entry name" value="BLR6548 PROTEIN"/>
    <property type="match status" value="1"/>
</dbReference>
<evidence type="ECO:0000313" key="6">
    <source>
        <dbReference type="Proteomes" id="UP000635142"/>
    </source>
</evidence>
<feature type="chain" id="PRO_5037526439" evidence="3">
    <location>
        <begin position="25"/>
        <end position="389"/>
    </location>
</feature>
<evidence type="ECO:0000256" key="1">
    <source>
        <dbReference type="ARBA" id="ARBA00010062"/>
    </source>
</evidence>
<keyword evidence="2 3" id="KW-0732">Signal</keyword>
<sequence>MKNMLKTASTGLALSLGLATAGLAQTQGVTDSEVIIGSNQDMSGPFAAFGAPAITAANLYFDEVNAAGGVHGRQIRLVVEDHAYQMPKAMSGLNKLVNSDKVFAMLLSLGTPMNIASFPLLENKGVPNINPLTAARQMIDPPSPIKFAGTSSYYDQMLTAVEYMKTEQGRTNVCAMYIPSDFGIEIQEGAVDAAEKLGIPFLAETKHKPDELDFVGSLTLLKSEGCDLIAVALGVRQVITAVATAKKIGWDDVKFLGASASFHTAIAKVPGGVTEGFYAAAGWSDLEARLGEPEVGAWVKKYSDATGEALPGTGALLGHSAAVLLVKALEAAGPDLTSEGFIAAMEGLSYEDKIANNTVDFSADDHQAADAIVISRVEGGSWAEVARID</sequence>
<dbReference type="Pfam" id="PF13458">
    <property type="entry name" value="Peripla_BP_6"/>
    <property type="match status" value="1"/>
</dbReference>
<dbReference type="AlphaFoldDB" id="A0A927HH67"/>
<proteinExistence type="inferred from homology"/>
<feature type="signal peptide" evidence="3">
    <location>
        <begin position="1"/>
        <end position="24"/>
    </location>
</feature>
<gene>
    <name evidence="5" type="ORF">H9Q16_13590</name>
</gene>
<dbReference type="SUPFAM" id="SSF53822">
    <property type="entry name" value="Periplasmic binding protein-like I"/>
    <property type="match status" value="1"/>
</dbReference>
<dbReference type="RefSeq" id="WP_191075968.1">
    <property type="nucleotide sequence ID" value="NZ_JACTAG010000002.1"/>
</dbReference>
<evidence type="ECO:0000313" key="5">
    <source>
        <dbReference type="EMBL" id="MBD3664960.1"/>
    </source>
</evidence>
<dbReference type="Proteomes" id="UP000635142">
    <property type="component" value="Unassembled WGS sequence"/>
</dbReference>